<keyword evidence="4" id="KW-0539">Nucleus</keyword>
<dbReference type="InterPro" id="IPR014908">
    <property type="entry name" value="Nucleoporin_Nup133/Nup155_N"/>
</dbReference>
<sequence>MSQPLFKLRKELSLPVSEDVSMIDELSSYAATMDSSAPDVSLTNRYSNELLLTENSKFIVTQLAPRLSLLPSELDGLNGCVDTYSGNALCNDSDNLYIWPFKSSQKRPNFIRIALHEQHETLSSPPKCCFTWPSTGDDNDQTKSAGILIINRQSGIVRFYEDVSTINSVSTLISKKREINLDLKFKQQENVVDIVNAEPSGVLVSTTFGRLLLITIRDSSGKPCLQLKSHLVKSQVGIFTSMNSFKEIVSIRPGPITGKGERLLYSITRGGEFKIWNVSATMNSYNRVDVNVYQQILDSLQELYPFAYGTLQILDSHPLPQDPSAHLILASISDSKFTYYICTTIQVEESTNSFSIFSVYRLNTYVLPSAKKPQLFIPGALNHAGDLTADTTPVYFLFEDAIVFIQISSKLDSDYQLRYRCEDIINFRKDTKIIGYGYDTKALYLINGSNAVIKIETKLENISTATNTKFIKSHLDQAVYFSQIAESPIDFNLPENIELEREAIEEDLLESATEILLSNCNYIPPKMSSLTHHLQLRVEFFTNLLHYTQYNFIYKVSPQVKLQLVENYEILNCALALLISLEDYPEFADLWQKTLVAQGIDEEKLILTQLNKFPQVIGKFLESLNDRLGASEDITLKAAAARFVNAVIYQACLQEGENKYRYGSLNMAITEVNDNLLWIAQHSIPKNINGILFHLAFCTEDDSFRETYSIEILDCIKTLYYLCKQTDICYKEKNVSVSSPGYRSAIDFYSSNHLAWIQLLCKVNRSADAIQIADFYHDLEGLVEALNTFDKRKAEPVYEQFFSKYEYDFAKTVFTSSIEHKKIDDLFFQFEQYSAYLNRFFEENPEYGYVSWIGNIFDGKYKQASEVLTAVATSNSHPEFDLNQRQVQLSIAKLSAIVEDGDLDLDKLSNIQAHLDLMEFQKKLADILKNEAKISPRYQTMKGFSKYYSDLEEKVNNNRSISLPELINLYTAIQNPDVFYQSLKLLALEKSLSPNDKHSLISMVWRRCILIDSWDDQSNDMETAFYHTLLRFFNDRLFIDGIELPDVDRLRADDSNSSAIRLLEDPQLQKLCKKDFQSEIKALQNLSTSLKSRMQSLIGSANVESGAKCVINYETNSID</sequence>
<dbReference type="GO" id="GO:0017056">
    <property type="term" value="F:structural constituent of nuclear pore"/>
    <property type="evidence" value="ECO:0007669"/>
    <property type="project" value="InterPro"/>
</dbReference>
<dbReference type="GO" id="GO:0031080">
    <property type="term" value="C:nuclear pore outer ring"/>
    <property type="evidence" value="ECO:0007669"/>
    <property type="project" value="TreeGrafter"/>
</dbReference>
<keyword evidence="7" id="KW-1185">Reference proteome</keyword>
<dbReference type="AlphaFoldDB" id="A0A120K2D7"/>
<name>A0A120K2D7_9SACH</name>
<dbReference type="Gene3D" id="2.130.10.10">
    <property type="entry name" value="YVTN repeat-like/Quinoprotein amine dehydrogenase"/>
    <property type="match status" value="1"/>
</dbReference>
<evidence type="ECO:0000313" key="7">
    <source>
        <dbReference type="Proteomes" id="UP000243052"/>
    </source>
</evidence>
<dbReference type="EMBL" id="CP014245">
    <property type="protein sequence ID" value="AMD21226.1"/>
    <property type="molecule type" value="Genomic_DNA"/>
</dbReference>
<dbReference type="GO" id="GO:0016973">
    <property type="term" value="P:poly(A)+ mRNA export from nucleus"/>
    <property type="evidence" value="ECO:0007669"/>
    <property type="project" value="TreeGrafter"/>
</dbReference>
<organism evidence="6 7">
    <name type="scientific">Eremothecium sinecaudum</name>
    <dbReference type="NCBI Taxonomy" id="45286"/>
    <lineage>
        <taxon>Eukaryota</taxon>
        <taxon>Fungi</taxon>
        <taxon>Dikarya</taxon>
        <taxon>Ascomycota</taxon>
        <taxon>Saccharomycotina</taxon>
        <taxon>Saccharomycetes</taxon>
        <taxon>Saccharomycetales</taxon>
        <taxon>Saccharomycetaceae</taxon>
        <taxon>Eremothecium</taxon>
    </lineage>
</organism>
<dbReference type="STRING" id="45286.A0A120K2D7"/>
<dbReference type="Proteomes" id="UP000243052">
    <property type="component" value="Chromosome v"/>
</dbReference>
<evidence type="ECO:0000259" key="5">
    <source>
        <dbReference type="Pfam" id="PF08801"/>
    </source>
</evidence>
<dbReference type="Pfam" id="PF08801">
    <property type="entry name" value="Nucleoporin_N"/>
    <property type="match status" value="1"/>
</dbReference>
<evidence type="ECO:0000256" key="1">
    <source>
        <dbReference type="ARBA" id="ARBA00004123"/>
    </source>
</evidence>
<accession>A0A120K2D7</accession>
<dbReference type="GO" id="GO:0006606">
    <property type="term" value="P:protein import into nucleus"/>
    <property type="evidence" value="ECO:0007669"/>
    <property type="project" value="TreeGrafter"/>
</dbReference>
<evidence type="ECO:0000313" key="6">
    <source>
        <dbReference type="EMBL" id="AMD21226.1"/>
    </source>
</evidence>
<protein>
    <submittedName>
        <fullName evidence="6">HEL054Cp</fullName>
    </submittedName>
</protein>
<evidence type="ECO:0000256" key="3">
    <source>
        <dbReference type="ARBA" id="ARBA00022448"/>
    </source>
</evidence>
<dbReference type="PANTHER" id="PTHR13405">
    <property type="entry name" value="NUCLEAR PORE COMPLEX PROTEIN NUP133"/>
    <property type="match status" value="1"/>
</dbReference>
<feature type="domain" description="Nucleoporin Nup133/Nup155-like N-terminal" evidence="5">
    <location>
        <begin position="53"/>
        <end position="443"/>
    </location>
</feature>
<dbReference type="InterPro" id="IPR015943">
    <property type="entry name" value="WD40/YVTN_repeat-like_dom_sf"/>
</dbReference>
<dbReference type="GeneID" id="28724504"/>
<evidence type="ECO:0000256" key="4">
    <source>
        <dbReference type="ARBA" id="ARBA00023242"/>
    </source>
</evidence>
<evidence type="ECO:0000256" key="2">
    <source>
        <dbReference type="ARBA" id="ARBA00005569"/>
    </source>
</evidence>
<dbReference type="PANTHER" id="PTHR13405:SF11">
    <property type="entry name" value="NUCLEAR PORE COMPLEX PROTEIN NUP133"/>
    <property type="match status" value="1"/>
</dbReference>
<gene>
    <name evidence="6" type="ORF">AW171_hschr53161</name>
</gene>
<comment type="subcellular location">
    <subcellularLocation>
        <location evidence="1">Nucleus</location>
    </subcellularLocation>
</comment>
<dbReference type="InterPro" id="IPR037624">
    <property type="entry name" value="Nup133-like"/>
</dbReference>
<proteinExistence type="inferred from homology"/>
<comment type="similarity">
    <text evidence="2">Belongs to the nucleoporin Nup133 family.</text>
</comment>
<dbReference type="GO" id="GO:0000972">
    <property type="term" value="P:transcription-dependent tethering of RNA polymerase II gene DNA at nuclear periphery"/>
    <property type="evidence" value="ECO:0007669"/>
    <property type="project" value="TreeGrafter"/>
</dbReference>
<dbReference type="OrthoDB" id="103454at2759"/>
<keyword evidence="3" id="KW-0813">Transport</keyword>
<dbReference type="SUPFAM" id="SSF117289">
    <property type="entry name" value="Nucleoporin domain"/>
    <property type="match status" value="1"/>
</dbReference>
<reference evidence="6 7" key="1">
    <citation type="submission" date="2016-01" db="EMBL/GenBank/DDBJ databases">
        <title>Genome sequence of the yeast Holleya sinecauda.</title>
        <authorList>
            <person name="Dietrich F.S."/>
        </authorList>
    </citation>
    <scope>NUCLEOTIDE SEQUENCE [LARGE SCALE GENOMIC DNA]</scope>
    <source>
        <strain evidence="6 7">ATCC 58844</strain>
    </source>
</reference>
<dbReference type="Gene3D" id="1.20.58.1380">
    <property type="match status" value="1"/>
</dbReference>
<dbReference type="RefSeq" id="XP_017988222.1">
    <property type="nucleotide sequence ID" value="XM_018132497.1"/>
</dbReference>